<keyword evidence="3" id="KW-1185">Reference proteome</keyword>
<sequence>MPSYSTPPAPHDSPALQHFYHGSPVQACESDRPAEQPKSPAVVSPSDSISIFSSSSSSSPGPSVHLPAESVEVQVQNSGSHCQQSVETEGEVSTTSSTYFYLRVRNHRKEEVEEQTANQRPVVSSSISTDISGVARPPEEEAEETGDEREVVPDETASEVATELHLSPVTLDRAEVTVTTRKR</sequence>
<feature type="compositionally biased region" description="Low complexity" evidence="1">
    <location>
        <begin position="44"/>
        <end position="63"/>
    </location>
</feature>
<name>A0A3P7ND98_DIBLA</name>
<dbReference type="Proteomes" id="UP000281553">
    <property type="component" value="Unassembled WGS sequence"/>
</dbReference>
<protein>
    <submittedName>
        <fullName evidence="2">Uncharacterized protein</fullName>
    </submittedName>
</protein>
<organism evidence="2 3">
    <name type="scientific">Dibothriocephalus latus</name>
    <name type="common">Fish tapeworm</name>
    <name type="synonym">Diphyllobothrium latum</name>
    <dbReference type="NCBI Taxonomy" id="60516"/>
    <lineage>
        <taxon>Eukaryota</taxon>
        <taxon>Metazoa</taxon>
        <taxon>Spiralia</taxon>
        <taxon>Lophotrochozoa</taxon>
        <taxon>Platyhelminthes</taxon>
        <taxon>Cestoda</taxon>
        <taxon>Eucestoda</taxon>
        <taxon>Diphyllobothriidea</taxon>
        <taxon>Diphyllobothriidae</taxon>
        <taxon>Dibothriocephalus</taxon>
    </lineage>
</organism>
<feature type="region of interest" description="Disordered" evidence="1">
    <location>
        <begin position="1"/>
        <end position="95"/>
    </location>
</feature>
<evidence type="ECO:0000313" key="3">
    <source>
        <dbReference type="Proteomes" id="UP000281553"/>
    </source>
</evidence>
<feature type="compositionally biased region" description="Pro residues" evidence="1">
    <location>
        <begin position="1"/>
        <end position="11"/>
    </location>
</feature>
<evidence type="ECO:0000313" key="2">
    <source>
        <dbReference type="EMBL" id="VDN33568.1"/>
    </source>
</evidence>
<feature type="compositionally biased region" description="Low complexity" evidence="1">
    <location>
        <begin position="85"/>
        <end position="95"/>
    </location>
</feature>
<reference evidence="2 3" key="1">
    <citation type="submission" date="2018-11" db="EMBL/GenBank/DDBJ databases">
        <authorList>
            <consortium name="Pathogen Informatics"/>
        </authorList>
    </citation>
    <scope>NUCLEOTIDE SEQUENCE [LARGE SCALE GENOMIC DNA]</scope>
</reference>
<accession>A0A3P7ND98</accession>
<feature type="region of interest" description="Disordered" evidence="1">
    <location>
        <begin position="110"/>
        <end position="161"/>
    </location>
</feature>
<feature type="compositionally biased region" description="Polar residues" evidence="1">
    <location>
        <begin position="73"/>
        <end position="84"/>
    </location>
</feature>
<feature type="compositionally biased region" description="Polar residues" evidence="1">
    <location>
        <begin position="115"/>
        <end position="131"/>
    </location>
</feature>
<evidence type="ECO:0000256" key="1">
    <source>
        <dbReference type="SAM" id="MobiDB-lite"/>
    </source>
</evidence>
<proteinExistence type="predicted"/>
<dbReference type="EMBL" id="UYRU01083948">
    <property type="protein sequence ID" value="VDN33568.1"/>
    <property type="molecule type" value="Genomic_DNA"/>
</dbReference>
<gene>
    <name evidence="2" type="ORF">DILT_LOCUS16269</name>
</gene>
<dbReference type="AlphaFoldDB" id="A0A3P7ND98"/>